<dbReference type="GeneID" id="85305684"/>
<dbReference type="Proteomes" id="UP001244011">
    <property type="component" value="Unassembled WGS sequence"/>
</dbReference>
<feature type="compositionally biased region" description="Basic and acidic residues" evidence="1">
    <location>
        <begin position="154"/>
        <end position="165"/>
    </location>
</feature>
<feature type="compositionally biased region" description="Basic and acidic residues" evidence="1">
    <location>
        <begin position="341"/>
        <end position="357"/>
    </location>
</feature>
<feature type="compositionally biased region" description="Low complexity" evidence="1">
    <location>
        <begin position="233"/>
        <end position="246"/>
    </location>
</feature>
<dbReference type="RefSeq" id="XP_060280756.1">
    <property type="nucleotide sequence ID" value="XM_060422497.1"/>
</dbReference>
<feature type="compositionally biased region" description="Basic and acidic residues" evidence="1">
    <location>
        <begin position="181"/>
        <end position="202"/>
    </location>
</feature>
<name>A0AAJ0BU46_9PEZI</name>
<feature type="compositionally biased region" description="Polar residues" evidence="1">
    <location>
        <begin position="279"/>
        <end position="288"/>
    </location>
</feature>
<evidence type="ECO:0000313" key="2">
    <source>
        <dbReference type="EMBL" id="KAK1764543.1"/>
    </source>
</evidence>
<proteinExistence type="predicted"/>
<evidence type="ECO:0000256" key="1">
    <source>
        <dbReference type="SAM" id="MobiDB-lite"/>
    </source>
</evidence>
<feature type="region of interest" description="Disordered" evidence="1">
    <location>
        <begin position="81"/>
        <end position="380"/>
    </location>
</feature>
<dbReference type="EMBL" id="MU839019">
    <property type="protein sequence ID" value="KAK1764543.1"/>
    <property type="molecule type" value="Genomic_DNA"/>
</dbReference>
<dbReference type="AlphaFoldDB" id="A0AAJ0BU46"/>
<organism evidence="2 3">
    <name type="scientific">Phialemonium atrogriseum</name>
    <dbReference type="NCBI Taxonomy" id="1093897"/>
    <lineage>
        <taxon>Eukaryota</taxon>
        <taxon>Fungi</taxon>
        <taxon>Dikarya</taxon>
        <taxon>Ascomycota</taxon>
        <taxon>Pezizomycotina</taxon>
        <taxon>Sordariomycetes</taxon>
        <taxon>Sordariomycetidae</taxon>
        <taxon>Cephalothecales</taxon>
        <taxon>Cephalothecaceae</taxon>
        <taxon>Phialemonium</taxon>
    </lineage>
</organism>
<feature type="region of interest" description="Disordered" evidence="1">
    <location>
        <begin position="428"/>
        <end position="450"/>
    </location>
</feature>
<comment type="caution">
    <text evidence="2">The sequence shown here is derived from an EMBL/GenBank/DDBJ whole genome shotgun (WGS) entry which is preliminary data.</text>
</comment>
<evidence type="ECO:0000313" key="3">
    <source>
        <dbReference type="Proteomes" id="UP001244011"/>
    </source>
</evidence>
<evidence type="ECO:0008006" key="4">
    <source>
        <dbReference type="Google" id="ProtNLM"/>
    </source>
</evidence>
<keyword evidence="3" id="KW-1185">Reference proteome</keyword>
<accession>A0AAJ0BU46</accession>
<feature type="compositionally biased region" description="Polar residues" evidence="1">
    <location>
        <begin position="95"/>
        <end position="112"/>
    </location>
</feature>
<gene>
    <name evidence="2" type="ORF">QBC33DRAFT_188406</name>
</gene>
<protein>
    <recommendedName>
        <fullName evidence="4">Chromo domain-containing protein</fullName>
    </recommendedName>
</protein>
<sequence>MATPVSLDTQTFWSPPQEAYTEKPCIVKASRQPLPQQPQPVVTTASVSISSDEDFDNDSLPSIGVLMASVADEQRAYARNADNLTQMPMAAQRTGFASSRGSSSNRQLTQRTRSSKLPPISSHNGLATVLLTAAQPASPMTASPDENAPRQHRHTSDPYEPHRILAIDAVPQRQASLEVAPGDRRESIHGPEAEILDQRDASLIDDCDLGGVETHETFHTQETAGGPGDPVAGRGSSQPGSGQSFQSGGGLTRDANSGVPPTADATLARDSRGVDDGSPTDQASTTSARRWRRLQSTRTLSKPPAIRPLGKVASVGSEAGSSDDEGVPARKRQKTTRSAPARRDAKPKSRPARDPRLRASKPTSKQSSKRPAVSSNLQPKDAVLASYEEWPLPDAMLKRVRDNGKATFQIEFSWETLCVAHAAQDTSTTSAQLLPSKVRGPKTNTGGPTSLEFTNGSIEQLCPNQASDAGIYTVKRMFARWMKGFYFLQWSDDTTGWEPKKNILDKRMLREFEATYKGFDEGVAVLNSRTRAGKRKCLLHWHDRPSSEDSWVAERLMSPDGIVKFRARGLE</sequence>
<reference evidence="2" key="1">
    <citation type="submission" date="2023-06" db="EMBL/GenBank/DDBJ databases">
        <title>Genome-scale phylogeny and comparative genomics of the fungal order Sordariales.</title>
        <authorList>
            <consortium name="Lawrence Berkeley National Laboratory"/>
            <person name="Hensen N."/>
            <person name="Bonometti L."/>
            <person name="Westerberg I."/>
            <person name="Brannstrom I.O."/>
            <person name="Guillou S."/>
            <person name="Cros-Aarteil S."/>
            <person name="Calhoun S."/>
            <person name="Haridas S."/>
            <person name="Kuo A."/>
            <person name="Mondo S."/>
            <person name="Pangilinan J."/>
            <person name="Riley R."/>
            <person name="Labutti K."/>
            <person name="Andreopoulos B."/>
            <person name="Lipzen A."/>
            <person name="Chen C."/>
            <person name="Yanf M."/>
            <person name="Daum C."/>
            <person name="Ng V."/>
            <person name="Clum A."/>
            <person name="Steindorff A."/>
            <person name="Ohm R."/>
            <person name="Martin F."/>
            <person name="Silar P."/>
            <person name="Natvig D."/>
            <person name="Lalanne C."/>
            <person name="Gautier V."/>
            <person name="Ament-Velasquez S.L."/>
            <person name="Kruys A."/>
            <person name="Hutchinson M.I."/>
            <person name="Powell A.J."/>
            <person name="Barry K."/>
            <person name="Miller A.N."/>
            <person name="Grigoriev I.V."/>
            <person name="Debuchy R."/>
            <person name="Gladieux P."/>
            <person name="Thoren M.H."/>
            <person name="Johannesson H."/>
        </authorList>
    </citation>
    <scope>NUCLEOTIDE SEQUENCE</scope>
    <source>
        <strain evidence="2">8032-3</strain>
    </source>
</reference>